<dbReference type="GO" id="GO:0003341">
    <property type="term" value="P:cilium movement"/>
    <property type="evidence" value="ECO:0007669"/>
    <property type="project" value="InterPro"/>
</dbReference>
<feature type="region of interest" description="Disordered" evidence="3">
    <location>
        <begin position="862"/>
        <end position="919"/>
    </location>
</feature>
<sequence length="919" mass="104950">MAEAPERQNGQEVEEDDISHLPPFANDENKALDKAVRDLEKQLEQTESLLSENGDRIGIMNEHLSNVQQELKYTQSRVEAKTKEIETESHLQALAERETGRVTKDIAKLTAERVELQDKVTMLQNQIYKSTEKMDQFKLLMNWNQEEIEQWALAQRQKEEDNAALEKYRHQDAAKVKELMLNQEKASKAVVQRKEELEAEVMETQAAQIQLDKAAEDFRKLHAERQDLIRQWDEAMTAMTHRDAAIAAASELFAVKKMELRQRKVELDAQARFLEDESMNNKEVDARIAFYEREIAKQRDACLSESKRLEEFNNQVETIKSTLSKAATELAQRTAQSTQAKQDLDEKRQRLDASRKRYAVLKRKLESEFGELDSMEEKVAELEAMRKAEELRLKMTLKDNEGLKKEQFKRSQRLFELRTRERELISDISGGQGQNKNLAVRITQLDEQVVRQQELLYNVEFQLQQMERKVARAGGHRTEDETRLLNARIEKLTGILEGVNAEHGMLLEQVKHSEENLFKARKANISLKADKEKVVETTSTLRLENEMTGRQVKAAIDQKEKALVEHDVTKLEVKRVRDILAMHADEVFSLENRKFQLKMSMEERREEIVVHRDGLRTELKLLREDVHRITLELKERILKVEKLQNKYETINSKSRSIIDDDEPKSQAYYVIKAAQEREELQREGDALDAKIRKAEQEVTALETTMLQLVAANGNYGATFKKVDSLASVAERAALREKLDKSYDKLKFKRQEEASLVMDLQQVEARLVNLSAEHRGVTSSLDDMSRRRNEAMRQVEEQQDKLGRAQRQVAKLQGRTGEDSPQVKEADLAEMRDMTRAMLSELSALAAQIPGLSIAEKAEQLGLKLPPPGTGTPTYGSRSGSVVGSRPGSARSVGSGGAASVHSFGSVVRSGSRPGSSVRQ</sequence>
<evidence type="ECO:0000313" key="5">
    <source>
        <dbReference type="Proteomes" id="UP000232323"/>
    </source>
</evidence>
<proteinExistence type="predicted"/>
<dbReference type="EMBL" id="BEGY01000042">
    <property type="protein sequence ID" value="GAX79427.1"/>
    <property type="molecule type" value="Genomic_DNA"/>
</dbReference>
<feature type="coiled-coil region" evidence="2">
    <location>
        <begin position="780"/>
        <end position="814"/>
    </location>
</feature>
<organism evidence="4 5">
    <name type="scientific">Chlamydomonas eustigma</name>
    <dbReference type="NCBI Taxonomy" id="1157962"/>
    <lineage>
        <taxon>Eukaryota</taxon>
        <taxon>Viridiplantae</taxon>
        <taxon>Chlorophyta</taxon>
        <taxon>core chlorophytes</taxon>
        <taxon>Chlorophyceae</taxon>
        <taxon>CS clade</taxon>
        <taxon>Chlamydomonadales</taxon>
        <taxon>Chlamydomonadaceae</taxon>
        <taxon>Chlamydomonas</taxon>
    </lineage>
</organism>
<reference evidence="4 5" key="1">
    <citation type="submission" date="2017-08" db="EMBL/GenBank/DDBJ databases">
        <title>Acidophilic green algal genome provides insights into adaptation to an acidic environment.</title>
        <authorList>
            <person name="Hirooka S."/>
            <person name="Hirose Y."/>
            <person name="Kanesaki Y."/>
            <person name="Higuchi S."/>
            <person name="Fujiwara T."/>
            <person name="Onuma R."/>
            <person name="Era A."/>
            <person name="Ohbayashi R."/>
            <person name="Uzuka A."/>
            <person name="Nozaki H."/>
            <person name="Yoshikawa H."/>
            <person name="Miyagishima S.Y."/>
        </authorList>
    </citation>
    <scope>NUCLEOTIDE SEQUENCE [LARGE SCALE GENOMIC DNA]</scope>
    <source>
        <strain evidence="4 5">NIES-2499</strain>
    </source>
</reference>
<dbReference type="Pfam" id="PF24161">
    <property type="entry name" value="CCDC39"/>
    <property type="match status" value="1"/>
</dbReference>
<dbReference type="AlphaFoldDB" id="A0A250X8N9"/>
<feature type="region of interest" description="Disordered" evidence="3">
    <location>
        <begin position="1"/>
        <end position="28"/>
    </location>
</feature>
<accession>A0A250X8N9</accession>
<feature type="coiled-coil region" evidence="2">
    <location>
        <begin position="633"/>
        <end position="751"/>
    </location>
</feature>
<gene>
    <name evidence="4" type="ORF">CEUSTIGMA_g6868.t1</name>
</gene>
<dbReference type="Proteomes" id="UP000232323">
    <property type="component" value="Unassembled WGS sequence"/>
</dbReference>
<evidence type="ECO:0000313" key="4">
    <source>
        <dbReference type="EMBL" id="GAX79427.1"/>
    </source>
</evidence>
<dbReference type="GO" id="GO:0060285">
    <property type="term" value="P:cilium-dependent cell motility"/>
    <property type="evidence" value="ECO:0007669"/>
    <property type="project" value="TreeGrafter"/>
</dbReference>
<feature type="compositionally biased region" description="Low complexity" evidence="3">
    <location>
        <begin position="870"/>
        <end position="919"/>
    </location>
</feature>
<comment type="caution">
    <text evidence="4">The sequence shown here is derived from an EMBL/GenBank/DDBJ whole genome shotgun (WGS) entry which is preliminary data.</text>
</comment>
<dbReference type="GO" id="GO:0005930">
    <property type="term" value="C:axoneme"/>
    <property type="evidence" value="ECO:0007669"/>
    <property type="project" value="InterPro"/>
</dbReference>
<dbReference type="InterPro" id="IPR033290">
    <property type="entry name" value="CCDC39"/>
</dbReference>
<evidence type="ECO:0000256" key="2">
    <source>
        <dbReference type="SAM" id="Coils"/>
    </source>
</evidence>
<dbReference type="GO" id="GO:0036159">
    <property type="term" value="P:inner dynein arm assembly"/>
    <property type="evidence" value="ECO:0007669"/>
    <property type="project" value="InterPro"/>
</dbReference>
<keyword evidence="5" id="KW-1185">Reference proteome</keyword>
<name>A0A250X8N9_9CHLO</name>
<dbReference type="PANTHER" id="PTHR18962">
    <property type="entry name" value="COILED-COIL DOMAIN-CONTAINING PROTEIN 39"/>
    <property type="match status" value="1"/>
</dbReference>
<protein>
    <recommendedName>
        <fullName evidence="6">Coiled-coil domain-containing protein 39</fullName>
    </recommendedName>
</protein>
<dbReference type="PANTHER" id="PTHR18962:SF0">
    <property type="entry name" value="COILED-COIL DOMAIN-CONTAINING PROTEIN 39"/>
    <property type="match status" value="1"/>
</dbReference>
<dbReference type="OrthoDB" id="10259720at2759"/>
<evidence type="ECO:0008006" key="6">
    <source>
        <dbReference type="Google" id="ProtNLM"/>
    </source>
</evidence>
<feature type="coiled-coil region" evidence="2">
    <location>
        <begin position="257"/>
        <end position="392"/>
    </location>
</feature>
<evidence type="ECO:0000256" key="3">
    <source>
        <dbReference type="SAM" id="MobiDB-lite"/>
    </source>
</evidence>
<keyword evidence="1 2" id="KW-0175">Coiled coil</keyword>
<dbReference type="STRING" id="1157962.A0A250X8N9"/>
<evidence type="ECO:0000256" key="1">
    <source>
        <dbReference type="ARBA" id="ARBA00023054"/>
    </source>
</evidence>
<feature type="coiled-coil region" evidence="2">
    <location>
        <begin position="180"/>
        <end position="231"/>
    </location>
</feature>